<organism evidence="3 4">
    <name type="scientific">Vitis vinifera</name>
    <name type="common">Grape</name>
    <dbReference type="NCBI Taxonomy" id="29760"/>
    <lineage>
        <taxon>Eukaryota</taxon>
        <taxon>Viridiplantae</taxon>
        <taxon>Streptophyta</taxon>
        <taxon>Embryophyta</taxon>
        <taxon>Tracheophyta</taxon>
        <taxon>Spermatophyta</taxon>
        <taxon>Magnoliopsida</taxon>
        <taxon>eudicotyledons</taxon>
        <taxon>Gunneridae</taxon>
        <taxon>Pentapetalae</taxon>
        <taxon>rosids</taxon>
        <taxon>Vitales</taxon>
        <taxon>Vitaceae</taxon>
        <taxon>Viteae</taxon>
        <taxon>Vitis</taxon>
    </lineage>
</organism>
<evidence type="ECO:0000313" key="3">
    <source>
        <dbReference type="EMBL" id="RVX14407.1"/>
    </source>
</evidence>
<dbReference type="Proteomes" id="UP000288805">
    <property type="component" value="Unassembled WGS sequence"/>
</dbReference>
<comment type="caution">
    <text evidence="3">The sequence shown here is derived from an EMBL/GenBank/DDBJ whole genome shotgun (WGS) entry which is preliminary data.</text>
</comment>
<sequence length="1076" mass="121057">MCKAMVRTLKVFVKRKTFLVRLEGEHRGNWCSITEHSRGSVFVLGFEKDAVGWMIKHLTKAIEMKSHLGFNRKFRAKCCVYLMEVGFNNHGRFIRISEFATNKKSFFLIIPEGEKGRGWENIKSALSSMLVVPHSNVVEKGRQYRGERFSYNHVGPLHWSFAKVVSGEGPRGGGLVLVGSLGKKGVVTIVPISGGKGVFFIETTKETLFLQDLRNLRVEGRNTVQLRRWSPKENSEIEGKFRGGWIELWGLSFHLWSEVHLKKIVEQWGTATEIDWRTLKLFDLSKARVRIAMKDRSVLPALIKVTDGDWVFTVSVVVFGDEDGRRGSVKGESTREAFASQSGTGGGRQGERVRSMAGGRCRVGEDSRMRKGGERAGGVRAGGDEASAVEGCRAYEGKAQSLSKTGLKYAKVGCNSKGPSGETLLHGKNQADSEEDLKEEASGVDFQEDQGSSSSPLFSRRFPREGFLGQVGSDFRGSAIMVLPSTLEIRGKGLNFSGNCGLLVTENLEVIPSSPIQSPSSSIPPFCGLTSSFLSLSVPNLPSLVFQSQFPMEDRVNSEFFSKKDGDGSVGQSFVGIPNLVMKVIQPAYPYQMTESVNPFLPKPILPNKVSNLVTVSQGVTAGSHREEEQMLHRRNRKYIKVLENERGLVLNNSESIKEEILRYFEKLYESPSEESWRVEGLDWSLISRESASRLESPFTEEEISKAIFQLDRDKAPGLDGFTIAVFQDCWDVIKEDLVRVFAEFHRNYKPISLITSLYKIIAKVLAGRLRGKGFSPRWRKWMRDFLSSVSFVVLVNGNAKGMLLRAEERNGLEGFRVGRNRTRVSHLQFANDTIFFSSTREEDMLTLKSVLLVFEHISGLKLLDCKASGWPILYLGLPLGGNPKACGFWDPMIEKISRRLDGWSHRCPWKAIAQVSQEFSKFTRFVVGDGERIRFWEDLWWGDQPLGVQCPRLLRVVTDKNNPISSIIGSTRPFSWNFNFHLFPIKFVWNSQVPFKVKSFVWLVVHKKVNTNDLLQLRRPYKALSPDICSANKAPKKPFGKNLYNQEHRAAIGADAKGNFILGCTHRKWIAELKK</sequence>
<dbReference type="InterPro" id="IPR052343">
    <property type="entry name" value="Retrotransposon-Effector_Assoc"/>
</dbReference>
<feature type="region of interest" description="Disordered" evidence="1">
    <location>
        <begin position="363"/>
        <end position="382"/>
    </location>
</feature>
<feature type="compositionally biased region" description="Basic and acidic residues" evidence="1">
    <location>
        <begin position="363"/>
        <end position="374"/>
    </location>
</feature>
<evidence type="ECO:0000313" key="4">
    <source>
        <dbReference type="Proteomes" id="UP000288805"/>
    </source>
</evidence>
<protein>
    <submittedName>
        <fullName evidence="3">Transposon TX1 uncharacterized 149 kDa protein</fullName>
    </submittedName>
</protein>
<gene>
    <name evidence="3" type="primary">YTX2_242</name>
    <name evidence="3" type="ORF">CK203_017122</name>
</gene>
<proteinExistence type="predicted"/>
<evidence type="ECO:0000259" key="2">
    <source>
        <dbReference type="Pfam" id="PF13966"/>
    </source>
</evidence>
<evidence type="ECO:0000256" key="1">
    <source>
        <dbReference type="SAM" id="MobiDB-lite"/>
    </source>
</evidence>
<feature type="domain" description="Reverse transcriptase zinc-binding" evidence="2">
    <location>
        <begin position="985"/>
        <end position="1022"/>
    </location>
</feature>
<dbReference type="InterPro" id="IPR026960">
    <property type="entry name" value="RVT-Znf"/>
</dbReference>
<feature type="region of interest" description="Disordered" evidence="1">
    <location>
        <begin position="418"/>
        <end position="457"/>
    </location>
</feature>
<dbReference type="Gene3D" id="3.10.450.700">
    <property type="match status" value="1"/>
</dbReference>
<feature type="region of interest" description="Disordered" evidence="1">
    <location>
        <begin position="326"/>
        <end position="355"/>
    </location>
</feature>
<dbReference type="Pfam" id="PF13966">
    <property type="entry name" value="zf-RVT"/>
    <property type="match status" value="1"/>
</dbReference>
<dbReference type="AlphaFoldDB" id="A0A438JZN2"/>
<dbReference type="EMBL" id="QGNW01000021">
    <property type="protein sequence ID" value="RVX14407.1"/>
    <property type="molecule type" value="Genomic_DNA"/>
</dbReference>
<dbReference type="PANTHER" id="PTHR46890">
    <property type="entry name" value="NON-LTR RETROLELEMENT REVERSE TRANSCRIPTASE-LIKE PROTEIN-RELATED"/>
    <property type="match status" value="1"/>
</dbReference>
<name>A0A438JZN2_VITVI</name>
<accession>A0A438JZN2</accession>
<reference evidence="3 4" key="1">
    <citation type="journal article" date="2018" name="PLoS Genet.">
        <title>Population sequencing reveals clonal diversity and ancestral inbreeding in the grapevine cultivar Chardonnay.</title>
        <authorList>
            <person name="Roach M.J."/>
            <person name="Johnson D.L."/>
            <person name="Bohlmann J."/>
            <person name="van Vuuren H.J."/>
            <person name="Jones S.J."/>
            <person name="Pretorius I.S."/>
            <person name="Schmidt S.A."/>
            <person name="Borneman A.R."/>
        </authorList>
    </citation>
    <scope>NUCLEOTIDE SEQUENCE [LARGE SCALE GENOMIC DNA]</scope>
    <source>
        <strain evidence="4">cv. Chardonnay</strain>
        <tissue evidence="3">Leaf</tissue>
    </source>
</reference>
<dbReference type="PANTHER" id="PTHR46890:SF50">
    <property type="entry name" value="RNA-DIRECTED DNA POLYMERASE, EUKARYOTA, REVERSE TRANSCRIPTASE ZINC-BINDING DOMAIN PROTEIN-RELATED"/>
    <property type="match status" value="1"/>
</dbReference>